<reference evidence="4" key="1">
    <citation type="submission" date="2018-06" db="EMBL/GenBank/DDBJ databases">
        <authorList>
            <consortium name="Pathogen Informatics"/>
        </authorList>
    </citation>
    <scope>NUCLEOTIDE SEQUENCE [LARGE SCALE GENOMIC DNA]</scope>
    <source>
        <strain evidence="4">NCTC10115</strain>
    </source>
</reference>
<keyword evidence="3" id="KW-0449">Lipoprotein</keyword>
<dbReference type="EMBL" id="LS991952">
    <property type="protein sequence ID" value="SYV94152.1"/>
    <property type="molecule type" value="Genomic_DNA"/>
</dbReference>
<feature type="region of interest" description="Disordered" evidence="1">
    <location>
        <begin position="39"/>
        <end position="64"/>
    </location>
</feature>
<sequence>MQNTNRTLHLNKGLNKVVISGTNNNDTPYIGNLTFSLHANTTTPNSNTAETSGSPSSNGVQVAA</sequence>
<feature type="domain" description="Haemagglutinin Mycoplasma" evidence="2">
    <location>
        <begin position="2"/>
        <end position="37"/>
    </location>
</feature>
<proteinExistence type="predicted"/>
<dbReference type="Proteomes" id="UP000260136">
    <property type="component" value="Chromosome"/>
</dbReference>
<organism evidence="3 4">
    <name type="scientific">Mycoplasmoides gallisepticum</name>
    <name type="common">Mycoplasma gallisepticum</name>
    <dbReference type="NCBI Taxonomy" id="2096"/>
    <lineage>
        <taxon>Bacteria</taxon>
        <taxon>Bacillati</taxon>
        <taxon>Mycoplasmatota</taxon>
        <taxon>Mycoplasmoidales</taxon>
        <taxon>Mycoplasmoidaceae</taxon>
        <taxon>Mycoplasmoides</taxon>
    </lineage>
</organism>
<dbReference type="AlphaFoldDB" id="A0A3B0PBA7"/>
<name>A0A3B0PBA7_MYCGL</name>
<accession>A0A3B0PBA7</accession>
<protein>
    <submittedName>
        <fullName evidence="3">Lipoprotein and hemagglutinin (VlhA) family protein</fullName>
    </submittedName>
</protein>
<evidence type="ECO:0000256" key="1">
    <source>
        <dbReference type="SAM" id="MobiDB-lite"/>
    </source>
</evidence>
<evidence type="ECO:0000313" key="3">
    <source>
        <dbReference type="EMBL" id="SYV94152.1"/>
    </source>
</evidence>
<evidence type="ECO:0000313" key="4">
    <source>
        <dbReference type="Proteomes" id="UP000260136"/>
    </source>
</evidence>
<gene>
    <name evidence="3" type="ORF">NCTC10115_00464</name>
</gene>
<evidence type="ECO:0000259" key="2">
    <source>
        <dbReference type="Pfam" id="PF05692"/>
    </source>
</evidence>
<dbReference type="InterPro" id="IPR008692">
    <property type="entry name" value="Hemogglutn_Mycoplasma"/>
</dbReference>
<dbReference type="Pfam" id="PF05692">
    <property type="entry name" value="Myco_haema"/>
    <property type="match status" value="1"/>
</dbReference>